<evidence type="ECO:0000313" key="2">
    <source>
        <dbReference type="Proteomes" id="UP000594800"/>
    </source>
</evidence>
<reference evidence="1 2" key="1">
    <citation type="submission" date="2020-11" db="EMBL/GenBank/DDBJ databases">
        <title>Description of Pontivivens ytuae sp. nov. isolated from deep sea sediment of Mariana Trench.</title>
        <authorList>
            <person name="Wang Z."/>
            <person name="Sun Q.-L."/>
            <person name="Xu X.-D."/>
            <person name="Tang Y.-Z."/>
            <person name="Zhang J."/>
        </authorList>
    </citation>
    <scope>NUCLEOTIDE SEQUENCE [LARGE SCALE GENOMIC DNA]</scope>
    <source>
        <strain evidence="1 2">MT2928</strain>
    </source>
</reference>
<organism evidence="1 2">
    <name type="scientific">Pontivivens ytuae</name>
    <dbReference type="NCBI Taxonomy" id="2789856"/>
    <lineage>
        <taxon>Bacteria</taxon>
        <taxon>Pseudomonadati</taxon>
        <taxon>Pseudomonadota</taxon>
        <taxon>Alphaproteobacteria</taxon>
        <taxon>Rhodobacterales</taxon>
        <taxon>Paracoccaceae</taxon>
        <taxon>Pontivivens</taxon>
    </lineage>
</organism>
<sequence length="94" mass="9927">MKYAIAIAAAVVVALGLVYFVDVDQTQEAALPEVTIEGGELPAYDVETGDVEIGSTEATVEVPDVDISTSEEIVTLPTIDVESPEEDNRTAESN</sequence>
<keyword evidence="2" id="KW-1185">Reference proteome</keyword>
<dbReference type="KEGG" id="poz:I0K15_00685"/>
<proteinExistence type="predicted"/>
<evidence type="ECO:0000313" key="1">
    <source>
        <dbReference type="EMBL" id="QPH54329.1"/>
    </source>
</evidence>
<protein>
    <submittedName>
        <fullName evidence="1">Uncharacterized protein</fullName>
    </submittedName>
</protein>
<dbReference type="RefSeq" id="WP_196103538.1">
    <property type="nucleotide sequence ID" value="NZ_CP064942.1"/>
</dbReference>
<dbReference type="AlphaFoldDB" id="A0A7S9LS72"/>
<gene>
    <name evidence="1" type="ORF">I0K15_00685</name>
</gene>
<dbReference type="EMBL" id="CP064942">
    <property type="protein sequence ID" value="QPH54329.1"/>
    <property type="molecule type" value="Genomic_DNA"/>
</dbReference>
<accession>A0A7S9LS72</accession>
<dbReference type="Proteomes" id="UP000594800">
    <property type="component" value="Chromosome"/>
</dbReference>
<name>A0A7S9LS72_9RHOB</name>